<dbReference type="Proteomes" id="UP000611554">
    <property type="component" value="Unassembled WGS sequence"/>
</dbReference>
<accession>A0ABQ2QXC4</accession>
<proteinExistence type="predicted"/>
<evidence type="ECO:0000313" key="1">
    <source>
        <dbReference type="EMBL" id="GGQ02577.1"/>
    </source>
</evidence>
<organism evidence="1 2">
    <name type="scientific">Streptosporangium pseudovulgare</name>
    <dbReference type="NCBI Taxonomy" id="35765"/>
    <lineage>
        <taxon>Bacteria</taxon>
        <taxon>Bacillati</taxon>
        <taxon>Actinomycetota</taxon>
        <taxon>Actinomycetes</taxon>
        <taxon>Streptosporangiales</taxon>
        <taxon>Streptosporangiaceae</taxon>
        <taxon>Streptosporangium</taxon>
    </lineage>
</organism>
<comment type="caution">
    <text evidence="1">The sequence shown here is derived from an EMBL/GenBank/DDBJ whole genome shotgun (WGS) entry which is preliminary data.</text>
</comment>
<sequence length="107" mass="12121">MTASGDGYYAEWADLRRRSLQYGEERDFLRERRDELWQAFLRESPPLGDDQYGAELEKRLPGIRDALFATFDAYIDEVGGVQERLRVNAATYEGAEGAGVIPSSRSV</sequence>
<dbReference type="RefSeq" id="WP_189247620.1">
    <property type="nucleotide sequence ID" value="NZ_BMQJ01000008.1"/>
</dbReference>
<evidence type="ECO:0000313" key="2">
    <source>
        <dbReference type="Proteomes" id="UP000611554"/>
    </source>
</evidence>
<dbReference type="EMBL" id="BMQJ01000008">
    <property type="protein sequence ID" value="GGQ02577.1"/>
    <property type="molecule type" value="Genomic_DNA"/>
</dbReference>
<name>A0ABQ2QXC4_9ACTN</name>
<gene>
    <name evidence="1" type="ORF">GCM10010140_35950</name>
</gene>
<reference evidence="2" key="1">
    <citation type="journal article" date="2019" name="Int. J. Syst. Evol. Microbiol.">
        <title>The Global Catalogue of Microorganisms (GCM) 10K type strain sequencing project: providing services to taxonomists for standard genome sequencing and annotation.</title>
        <authorList>
            <consortium name="The Broad Institute Genomics Platform"/>
            <consortium name="The Broad Institute Genome Sequencing Center for Infectious Disease"/>
            <person name="Wu L."/>
            <person name="Ma J."/>
        </authorList>
    </citation>
    <scope>NUCLEOTIDE SEQUENCE [LARGE SCALE GENOMIC DNA]</scope>
    <source>
        <strain evidence="2">JCM 3115</strain>
    </source>
</reference>
<protein>
    <submittedName>
        <fullName evidence="1">Uncharacterized protein</fullName>
    </submittedName>
</protein>
<keyword evidence="2" id="KW-1185">Reference proteome</keyword>